<proteinExistence type="predicted"/>
<name>A0ACC0J544_9ERIC</name>
<comment type="caution">
    <text evidence="1">The sequence shown here is derived from an EMBL/GenBank/DDBJ whole genome shotgun (WGS) entry which is preliminary data.</text>
</comment>
<evidence type="ECO:0000313" key="2">
    <source>
        <dbReference type="Proteomes" id="UP001060215"/>
    </source>
</evidence>
<gene>
    <name evidence="1" type="ORF">LOK49_LG01G00201</name>
</gene>
<organism evidence="1 2">
    <name type="scientific">Camellia lanceoleosa</name>
    <dbReference type="NCBI Taxonomy" id="1840588"/>
    <lineage>
        <taxon>Eukaryota</taxon>
        <taxon>Viridiplantae</taxon>
        <taxon>Streptophyta</taxon>
        <taxon>Embryophyta</taxon>
        <taxon>Tracheophyta</taxon>
        <taxon>Spermatophyta</taxon>
        <taxon>Magnoliopsida</taxon>
        <taxon>eudicotyledons</taxon>
        <taxon>Gunneridae</taxon>
        <taxon>Pentapetalae</taxon>
        <taxon>asterids</taxon>
        <taxon>Ericales</taxon>
        <taxon>Theaceae</taxon>
        <taxon>Camellia</taxon>
    </lineage>
</organism>
<dbReference type="Proteomes" id="UP001060215">
    <property type="component" value="Chromosome 1"/>
</dbReference>
<sequence>MPGIAASTAVSTRSNASASVSISTAGLKEEIADEDRQQTLAIRWILEAAFKRRISHRISLEKCSFAEIPDAYRKRELHVRKGRIFMDWLPPIEFHRFRMVVK</sequence>
<accession>A0ACC0J544</accession>
<dbReference type="EMBL" id="CM045758">
    <property type="protein sequence ID" value="KAI8032704.1"/>
    <property type="molecule type" value="Genomic_DNA"/>
</dbReference>
<reference evidence="1 2" key="1">
    <citation type="journal article" date="2022" name="Plant J.">
        <title>Chromosome-level genome of Camellia lanceoleosa provides a valuable resource for understanding genome evolution and self-incompatibility.</title>
        <authorList>
            <person name="Gong W."/>
            <person name="Xiao S."/>
            <person name="Wang L."/>
            <person name="Liao Z."/>
            <person name="Chang Y."/>
            <person name="Mo W."/>
            <person name="Hu G."/>
            <person name="Li W."/>
            <person name="Zhao G."/>
            <person name="Zhu H."/>
            <person name="Hu X."/>
            <person name="Ji K."/>
            <person name="Xiang X."/>
            <person name="Song Q."/>
            <person name="Yuan D."/>
            <person name="Jin S."/>
            <person name="Zhang L."/>
        </authorList>
    </citation>
    <scope>NUCLEOTIDE SEQUENCE [LARGE SCALE GENOMIC DNA]</scope>
    <source>
        <strain evidence="1">SQ_2022a</strain>
    </source>
</reference>
<protein>
    <submittedName>
        <fullName evidence="1">Uncharacterized protein</fullName>
    </submittedName>
</protein>
<evidence type="ECO:0000313" key="1">
    <source>
        <dbReference type="EMBL" id="KAI8032704.1"/>
    </source>
</evidence>
<keyword evidence="2" id="KW-1185">Reference proteome</keyword>